<protein>
    <submittedName>
        <fullName evidence="1">Uncharacterized protein</fullName>
    </submittedName>
</protein>
<dbReference type="EMBL" id="WWCW01000039">
    <property type="protein sequence ID" value="MYM88149.1"/>
    <property type="molecule type" value="Genomic_DNA"/>
</dbReference>
<reference evidence="1 2" key="1">
    <citation type="submission" date="2020-01" db="EMBL/GenBank/DDBJ databases">
        <title>Novel species isolated from a subtropical stream in China.</title>
        <authorList>
            <person name="Lu H."/>
        </authorList>
    </citation>
    <scope>NUCLEOTIDE SEQUENCE [LARGE SCALE GENOMIC DNA]</scope>
    <source>
        <strain evidence="1 2">FT82W</strain>
    </source>
</reference>
<gene>
    <name evidence="1" type="ORF">GTP91_13285</name>
</gene>
<evidence type="ECO:0000313" key="2">
    <source>
        <dbReference type="Proteomes" id="UP000470302"/>
    </source>
</evidence>
<organism evidence="1 2">
    <name type="scientific">Duganella vulcania</name>
    <dbReference type="NCBI Taxonomy" id="2692166"/>
    <lineage>
        <taxon>Bacteria</taxon>
        <taxon>Pseudomonadati</taxon>
        <taxon>Pseudomonadota</taxon>
        <taxon>Betaproteobacteria</taxon>
        <taxon>Burkholderiales</taxon>
        <taxon>Oxalobacteraceae</taxon>
        <taxon>Telluria group</taxon>
        <taxon>Duganella</taxon>
    </lineage>
</organism>
<dbReference type="RefSeq" id="WP_161097225.1">
    <property type="nucleotide sequence ID" value="NZ_WWCW01000039.1"/>
</dbReference>
<evidence type="ECO:0000313" key="1">
    <source>
        <dbReference type="EMBL" id="MYM88149.1"/>
    </source>
</evidence>
<dbReference type="AlphaFoldDB" id="A0A845G5I8"/>
<dbReference type="Proteomes" id="UP000470302">
    <property type="component" value="Unassembled WGS sequence"/>
</dbReference>
<proteinExistence type="predicted"/>
<name>A0A845G5I8_9BURK</name>
<accession>A0A845G5I8</accession>
<sequence>MPTITVDDVSVIRQQSDYVGTRDLPDLASHPSQRGPSCGFSALDFVFGYWYKVRPPSSPLVQSLPPRTHRTVAAADSAQKISKEAKQKLADSGVYTSLRHYAKVRGYTNVGSVFSAENLLLVAKQVPPAQYDGQVLTVRDRDNFVAQVETRLAKVRTSR</sequence>
<comment type="caution">
    <text evidence="1">The sequence shown here is derived from an EMBL/GenBank/DDBJ whole genome shotgun (WGS) entry which is preliminary data.</text>
</comment>